<dbReference type="EMBL" id="JASNQZ010000001">
    <property type="protein sequence ID" value="KAL0960530.1"/>
    <property type="molecule type" value="Genomic_DNA"/>
</dbReference>
<evidence type="ECO:0000313" key="1">
    <source>
        <dbReference type="EMBL" id="KAL0960530.1"/>
    </source>
</evidence>
<dbReference type="InterPro" id="IPR011009">
    <property type="entry name" value="Kinase-like_dom_sf"/>
</dbReference>
<evidence type="ECO:0008006" key="3">
    <source>
        <dbReference type="Google" id="ProtNLM"/>
    </source>
</evidence>
<sequence>MPPPPSTYRYIVIDFSTGAPIGVASYAGTSDTTVGDVRRSIGTRAVSFQYVARPDVVYRLPPSSAFRVGTTVGSLKAFMRDWRALADAWIDCADVDVVSRLQNEYGEEDDVIFLVAPCRVDGRSSSQQSYEADEQQCEYPTYDRASIATSIHAKIKPPSTSASNANLITTETPNHSEAVYDGRPPDLTGPSISIYHPIFAQFQRSFAVLPKPGDIPVLDLRAAYALMEHSARYYADGAERQAAIAPFITYFVGGTLEETRIQCGRQSFKPDGHRAVKCASLFRQTDRGYGMMRSRLDEVRNGVGLGETDPVEQAVKGYEMLVTSPDLKGLRRASCMPAFLLGISGPFITVAGAVYVDGVVCQRLGDMLSLVPPLSTGFRTVDYASPRDELVYKVAHLLRTLRGCLDGLDAEYHHLTPTSSPPQNALCPAPHFSKFSIGAKQYTVTYRSRYGAGDARSARAVFHADVSCTVDGPAEACACIVKFTPRYCEDAHRLMEALSAAPELLYCNFEPSVGAYCVVTKFVRARGGDGQGNCVAVTRAGVEPLVKGLELMQAEGYVFGDLRRRNIIVDESGRCVLVDFDWCGIEGSVFYPININPKAGWVAGVQAGGRITQEHDREMLARYLKEVGVDMG</sequence>
<accession>A0ABR3JX86</accession>
<dbReference type="SUPFAM" id="SSF56112">
    <property type="entry name" value="Protein kinase-like (PK-like)"/>
    <property type="match status" value="1"/>
</dbReference>
<gene>
    <name evidence="1" type="ORF">HGRIS_005567</name>
</gene>
<proteinExistence type="predicted"/>
<keyword evidence="2" id="KW-1185">Reference proteome</keyword>
<reference evidence="2" key="1">
    <citation type="submission" date="2024-06" db="EMBL/GenBank/DDBJ databases">
        <title>Multi-omics analyses provide insights into the biosynthesis of the anticancer antibiotic pleurotin in Hohenbuehelia grisea.</title>
        <authorList>
            <person name="Weaver J.A."/>
            <person name="Alberti F."/>
        </authorList>
    </citation>
    <scope>NUCLEOTIDE SEQUENCE [LARGE SCALE GENOMIC DNA]</scope>
    <source>
        <strain evidence="2">T-177</strain>
    </source>
</reference>
<evidence type="ECO:0000313" key="2">
    <source>
        <dbReference type="Proteomes" id="UP001556367"/>
    </source>
</evidence>
<comment type="caution">
    <text evidence="1">The sequence shown here is derived from an EMBL/GenBank/DDBJ whole genome shotgun (WGS) entry which is preliminary data.</text>
</comment>
<organism evidence="1 2">
    <name type="scientific">Hohenbuehelia grisea</name>
    <dbReference type="NCBI Taxonomy" id="104357"/>
    <lineage>
        <taxon>Eukaryota</taxon>
        <taxon>Fungi</taxon>
        <taxon>Dikarya</taxon>
        <taxon>Basidiomycota</taxon>
        <taxon>Agaricomycotina</taxon>
        <taxon>Agaricomycetes</taxon>
        <taxon>Agaricomycetidae</taxon>
        <taxon>Agaricales</taxon>
        <taxon>Pleurotineae</taxon>
        <taxon>Pleurotaceae</taxon>
        <taxon>Hohenbuehelia</taxon>
    </lineage>
</organism>
<name>A0ABR3JX86_9AGAR</name>
<dbReference type="Proteomes" id="UP001556367">
    <property type="component" value="Unassembled WGS sequence"/>
</dbReference>
<protein>
    <recommendedName>
        <fullName evidence="3">Protein kinase domain-containing protein</fullName>
    </recommendedName>
</protein>